<dbReference type="Gene3D" id="3.30.360.10">
    <property type="entry name" value="Dihydrodipicolinate Reductase, domain 2"/>
    <property type="match status" value="1"/>
</dbReference>
<proteinExistence type="predicted"/>
<dbReference type="eggNOG" id="COG0673">
    <property type="taxonomic scope" value="Bacteria"/>
</dbReference>
<dbReference type="GO" id="GO:0016491">
    <property type="term" value="F:oxidoreductase activity"/>
    <property type="evidence" value="ECO:0007669"/>
    <property type="project" value="UniProtKB-KW"/>
</dbReference>
<gene>
    <name evidence="4" type="ordered locus">Bphy_3203</name>
</gene>
<name>B2JRN6_PARP8</name>
<dbReference type="InterPro" id="IPR000683">
    <property type="entry name" value="Gfo/Idh/MocA-like_OxRdtase_N"/>
</dbReference>
<dbReference type="InterPro" id="IPR036291">
    <property type="entry name" value="NAD(P)-bd_dom_sf"/>
</dbReference>
<dbReference type="PANTHER" id="PTHR43818">
    <property type="entry name" value="BCDNA.GH03377"/>
    <property type="match status" value="1"/>
</dbReference>
<organism evidence="4 5">
    <name type="scientific">Paraburkholderia phymatum (strain DSM 17167 / CIP 108236 / LMG 21445 / STM815)</name>
    <name type="common">Burkholderia phymatum</name>
    <dbReference type="NCBI Taxonomy" id="391038"/>
    <lineage>
        <taxon>Bacteria</taxon>
        <taxon>Pseudomonadati</taxon>
        <taxon>Pseudomonadota</taxon>
        <taxon>Betaproteobacteria</taxon>
        <taxon>Burkholderiales</taxon>
        <taxon>Burkholderiaceae</taxon>
        <taxon>Paraburkholderia</taxon>
    </lineage>
</organism>
<dbReference type="Pfam" id="PF01408">
    <property type="entry name" value="GFO_IDH_MocA"/>
    <property type="match status" value="1"/>
</dbReference>
<keyword evidence="5" id="KW-1185">Reference proteome</keyword>
<dbReference type="Proteomes" id="UP000001192">
    <property type="component" value="Chromosome 2"/>
</dbReference>
<reference evidence="5" key="1">
    <citation type="journal article" date="2014" name="Stand. Genomic Sci.">
        <title>Complete genome sequence of Burkholderia phymatum STM815(T), a broad host range and efficient nitrogen-fixing symbiont of Mimosa species.</title>
        <authorList>
            <person name="Moulin L."/>
            <person name="Klonowska A."/>
            <person name="Caroline B."/>
            <person name="Booth K."/>
            <person name="Vriezen J.A."/>
            <person name="Melkonian R."/>
            <person name="James E.K."/>
            <person name="Young J.P."/>
            <person name="Bena G."/>
            <person name="Hauser L."/>
            <person name="Land M."/>
            <person name="Kyrpides N."/>
            <person name="Bruce D."/>
            <person name="Chain P."/>
            <person name="Copeland A."/>
            <person name="Pitluck S."/>
            <person name="Woyke T."/>
            <person name="Lizotte-Waniewski M."/>
            <person name="Bristow J."/>
            <person name="Riley M."/>
        </authorList>
    </citation>
    <scope>NUCLEOTIDE SEQUENCE [LARGE SCALE GENOMIC DNA]</scope>
    <source>
        <strain evidence="5">DSM 17167 / CIP 108236 / LMG 21445 / STM815</strain>
    </source>
</reference>
<dbReference type="InterPro" id="IPR045560">
    <property type="entry name" value="LigC_C"/>
</dbReference>
<dbReference type="RefSeq" id="WP_012402536.1">
    <property type="nucleotide sequence ID" value="NC_010623.1"/>
</dbReference>
<dbReference type="GO" id="GO:0000166">
    <property type="term" value="F:nucleotide binding"/>
    <property type="evidence" value="ECO:0007669"/>
    <property type="project" value="InterPro"/>
</dbReference>
<dbReference type="AlphaFoldDB" id="B2JRN6"/>
<dbReference type="SUPFAM" id="SSF55347">
    <property type="entry name" value="Glyceraldehyde-3-phosphate dehydrogenase-like, C-terminal domain"/>
    <property type="match status" value="1"/>
</dbReference>
<dbReference type="STRING" id="391038.Bphy_3203"/>
<dbReference type="EMBL" id="CP001044">
    <property type="protein sequence ID" value="ACC72363.1"/>
    <property type="molecule type" value="Genomic_DNA"/>
</dbReference>
<keyword evidence="1" id="KW-0560">Oxidoreductase</keyword>
<accession>B2JRN6</accession>
<dbReference type="SUPFAM" id="SSF51735">
    <property type="entry name" value="NAD(P)-binding Rossmann-fold domains"/>
    <property type="match status" value="1"/>
</dbReference>
<dbReference type="Pfam" id="PF19858">
    <property type="entry name" value="OxRdtase_C"/>
    <property type="match status" value="1"/>
</dbReference>
<dbReference type="Gene3D" id="3.40.50.720">
    <property type="entry name" value="NAD(P)-binding Rossmann-like Domain"/>
    <property type="match status" value="1"/>
</dbReference>
<feature type="domain" description="4-carboxy-2-hydroxymuconate-6-semialdehyde dehydrogenase-like C-terminal" evidence="3">
    <location>
        <begin position="131"/>
        <end position="269"/>
    </location>
</feature>
<dbReference type="InterPro" id="IPR050463">
    <property type="entry name" value="Gfo/Idh/MocA_oxidrdct_glycsds"/>
</dbReference>
<evidence type="ECO:0000259" key="2">
    <source>
        <dbReference type="Pfam" id="PF01408"/>
    </source>
</evidence>
<feature type="domain" description="Gfo/Idh/MocA-like oxidoreductase N-terminal" evidence="2">
    <location>
        <begin position="5"/>
        <end position="123"/>
    </location>
</feature>
<evidence type="ECO:0000259" key="3">
    <source>
        <dbReference type="Pfam" id="PF19858"/>
    </source>
</evidence>
<dbReference type="HOGENOM" id="CLU_023194_1_3_4"/>
<evidence type="ECO:0000256" key="1">
    <source>
        <dbReference type="ARBA" id="ARBA00023002"/>
    </source>
</evidence>
<dbReference type="PANTHER" id="PTHR43818:SF11">
    <property type="entry name" value="BCDNA.GH03377"/>
    <property type="match status" value="1"/>
</dbReference>
<sequence length="315" mass="34649">MTKPLRIGLMGAGAIGIQHLEALSMLENVEVVSIAGKEAPRIEDLATRYGIGHVCSDLPEMLSLREVEAVILCTPTPMHSDQAVLCLESGRHVLVEIPLADSLLGAQAVVQSQQRTGLVAMCAHTRRFNSGHRWLHERIERGAFVLRQLDVQTHFLRRSNLNALGQQRTWTDHLLWHHAAHTVDLFQYQTGEKVQVAHALQGPVHSELGVALDLSIQMKTGSGALCTLSLSFNNQGPFGSTFRYIGDGETYVARYDSLIDGCGAKIELDDQLLSGIAAQDQEFIAAIRELREPNASLASVMPCYQLLQELESQLI</sequence>
<dbReference type="KEGG" id="bph:Bphy_3203"/>
<evidence type="ECO:0000313" key="5">
    <source>
        <dbReference type="Proteomes" id="UP000001192"/>
    </source>
</evidence>
<protein>
    <submittedName>
        <fullName evidence="4">Oxidoreductase domain protein</fullName>
    </submittedName>
</protein>
<evidence type="ECO:0000313" key="4">
    <source>
        <dbReference type="EMBL" id="ACC72363.1"/>
    </source>
</evidence>